<evidence type="ECO:0000313" key="1">
    <source>
        <dbReference type="EMBL" id="MBK1883662.1"/>
    </source>
</evidence>
<accession>A0A934SCK8</accession>
<dbReference type="AlphaFoldDB" id="A0A934SCK8"/>
<reference evidence="1" key="1">
    <citation type="submission" date="2021-01" db="EMBL/GenBank/DDBJ databases">
        <title>Modified the classification status of verrucomicrobia.</title>
        <authorList>
            <person name="Feng X."/>
        </authorList>
    </citation>
    <scope>NUCLEOTIDE SEQUENCE</scope>
    <source>
        <strain evidence="1">KCTC 22041</strain>
    </source>
</reference>
<keyword evidence="2" id="KW-1185">Reference proteome</keyword>
<gene>
    <name evidence="1" type="ORF">JIN85_14670</name>
</gene>
<comment type="caution">
    <text evidence="1">The sequence shown here is derived from an EMBL/GenBank/DDBJ whole genome shotgun (WGS) entry which is preliminary data.</text>
</comment>
<organism evidence="1 2">
    <name type="scientific">Luteolibacter pohnpeiensis</name>
    <dbReference type="NCBI Taxonomy" id="454153"/>
    <lineage>
        <taxon>Bacteria</taxon>
        <taxon>Pseudomonadati</taxon>
        <taxon>Verrucomicrobiota</taxon>
        <taxon>Verrucomicrobiia</taxon>
        <taxon>Verrucomicrobiales</taxon>
        <taxon>Verrucomicrobiaceae</taxon>
        <taxon>Luteolibacter</taxon>
    </lineage>
</organism>
<sequence>MRFLIYIPIRSRYAPPRVGNFYHNEEFGRYLYKGRPLEASELNAAAADVFEKPNRFITQIPTIEVIEIEESSTSTEGSQEGAHQFSIKDGIVYDGEDSIARIADDRTQLRMENGKGELREAVLEWLQSNSPTTETE</sequence>
<protein>
    <submittedName>
        <fullName evidence="1">Uncharacterized protein</fullName>
    </submittedName>
</protein>
<dbReference type="RefSeq" id="WP_200272035.1">
    <property type="nucleotide sequence ID" value="NZ_JAENIJ010000025.1"/>
</dbReference>
<name>A0A934SCK8_9BACT</name>
<evidence type="ECO:0000313" key="2">
    <source>
        <dbReference type="Proteomes" id="UP000603141"/>
    </source>
</evidence>
<proteinExistence type="predicted"/>
<dbReference type="Proteomes" id="UP000603141">
    <property type="component" value="Unassembled WGS sequence"/>
</dbReference>
<dbReference type="EMBL" id="JAENIJ010000025">
    <property type="protein sequence ID" value="MBK1883662.1"/>
    <property type="molecule type" value="Genomic_DNA"/>
</dbReference>